<protein>
    <submittedName>
        <fullName evidence="1">Uncharacterized protein</fullName>
    </submittedName>
</protein>
<keyword evidence="2" id="KW-1185">Reference proteome</keyword>
<reference evidence="1 2" key="1">
    <citation type="journal article" date="2021" name="bioRxiv">
        <title>Chromosome-scale and haplotype-resolved genome assembly of a tetraploid potato cultivar.</title>
        <authorList>
            <person name="Sun H."/>
            <person name="Jiao W.-B."/>
            <person name="Krause K."/>
            <person name="Campoy J.A."/>
            <person name="Goel M."/>
            <person name="Folz-Donahue K."/>
            <person name="Kukat C."/>
            <person name="Huettel B."/>
            <person name="Schneeberger K."/>
        </authorList>
    </citation>
    <scope>NUCLEOTIDE SEQUENCE [LARGE SCALE GENOMIC DNA]</scope>
    <source>
        <strain evidence="1">SolTubOtavaFocal</strain>
        <tissue evidence="1">Leaves</tissue>
    </source>
</reference>
<dbReference type="PANTHER" id="PTHR11439:SF499">
    <property type="entry name" value="PPC DOMAIN-CONTAINING PROTEIN"/>
    <property type="match status" value="1"/>
</dbReference>
<evidence type="ECO:0000313" key="1">
    <source>
        <dbReference type="EMBL" id="KAH0776351.1"/>
    </source>
</evidence>
<proteinExistence type="predicted"/>
<evidence type="ECO:0000313" key="2">
    <source>
        <dbReference type="Proteomes" id="UP000826656"/>
    </source>
</evidence>
<gene>
    <name evidence="1" type="ORF">KY290_007762</name>
</gene>
<organism evidence="1 2">
    <name type="scientific">Solanum tuberosum</name>
    <name type="common">Potato</name>
    <dbReference type="NCBI Taxonomy" id="4113"/>
    <lineage>
        <taxon>Eukaryota</taxon>
        <taxon>Viridiplantae</taxon>
        <taxon>Streptophyta</taxon>
        <taxon>Embryophyta</taxon>
        <taxon>Tracheophyta</taxon>
        <taxon>Spermatophyta</taxon>
        <taxon>Magnoliopsida</taxon>
        <taxon>eudicotyledons</taxon>
        <taxon>Gunneridae</taxon>
        <taxon>Pentapetalae</taxon>
        <taxon>asterids</taxon>
        <taxon>lamiids</taxon>
        <taxon>Solanales</taxon>
        <taxon>Solanaceae</taxon>
        <taxon>Solanoideae</taxon>
        <taxon>Solaneae</taxon>
        <taxon>Solanum</taxon>
    </lineage>
</organism>
<name>A0ABQ7W6H3_SOLTU</name>
<accession>A0ABQ7W6H3</accession>
<sequence>MQKPTMQHWNATLRVVRYIKTQPRLGQFDDSEKDNADWVACPNTRRSVKGYILRLGNSLIAWKSKKQATGSRSSASTEYRSLVRLTLTAEVVWVNNLAKELGMKIEGLVSIYCDSKVAIQIATNPVFHERTKQTATS</sequence>
<dbReference type="Proteomes" id="UP000826656">
    <property type="component" value="Unassembled WGS sequence"/>
</dbReference>
<dbReference type="PANTHER" id="PTHR11439">
    <property type="entry name" value="GAG-POL-RELATED RETROTRANSPOSON"/>
    <property type="match status" value="1"/>
</dbReference>
<comment type="caution">
    <text evidence="1">The sequence shown here is derived from an EMBL/GenBank/DDBJ whole genome shotgun (WGS) entry which is preliminary data.</text>
</comment>
<dbReference type="EMBL" id="JAIVGD010000003">
    <property type="protein sequence ID" value="KAH0776351.1"/>
    <property type="molecule type" value="Genomic_DNA"/>
</dbReference>
<dbReference type="CDD" id="cd09272">
    <property type="entry name" value="RNase_HI_RT_Ty1"/>
    <property type="match status" value="1"/>
</dbReference>